<reference evidence="3 4" key="1">
    <citation type="submission" date="2019-03" db="EMBL/GenBank/DDBJ databases">
        <title>Freshwater and sediment microbial communities from various areas in North America, analyzing microbe dynamics in response to fracking.</title>
        <authorList>
            <person name="Lamendella R."/>
        </authorList>
    </citation>
    <scope>NUCLEOTIDE SEQUENCE [LARGE SCALE GENOMIC DNA]</scope>
    <source>
        <strain evidence="3 4">6_TX</strain>
    </source>
</reference>
<accession>A0A4R8FWW6</accession>
<sequence length="134" mass="14894">MIAATMTAMESPYCQLIAICIKEESMKRNWIHAIGGTLVAFSLLSAGNAFAQENDFNDWDADGSGAIDFEEWDAGFDDEGVFDSWDANDDNMLDDNEYGEGVYNTYDQDESGDLSEDEYGDFNDDAGDEGFWDV</sequence>
<evidence type="ECO:0000313" key="4">
    <source>
        <dbReference type="Proteomes" id="UP000294489"/>
    </source>
</evidence>
<dbReference type="PROSITE" id="PS50222">
    <property type="entry name" value="EF_HAND_2"/>
    <property type="match status" value="1"/>
</dbReference>
<dbReference type="Proteomes" id="UP000294489">
    <property type="component" value="Unassembled WGS sequence"/>
</dbReference>
<dbReference type="InterPro" id="IPR018247">
    <property type="entry name" value="EF_Hand_1_Ca_BS"/>
</dbReference>
<feature type="region of interest" description="Disordered" evidence="1">
    <location>
        <begin position="98"/>
        <end position="134"/>
    </location>
</feature>
<evidence type="ECO:0000313" key="3">
    <source>
        <dbReference type="EMBL" id="TDX28719.1"/>
    </source>
</evidence>
<feature type="compositionally biased region" description="Acidic residues" evidence="1">
    <location>
        <begin position="107"/>
        <end position="134"/>
    </location>
</feature>
<dbReference type="InterPro" id="IPR002048">
    <property type="entry name" value="EF_hand_dom"/>
</dbReference>
<proteinExistence type="predicted"/>
<name>A0A4R8FWW6_9GAMM</name>
<organism evidence="3 4">
    <name type="scientific">Modicisalibacter xianhensis</name>
    <dbReference type="NCBI Taxonomy" id="442341"/>
    <lineage>
        <taxon>Bacteria</taxon>
        <taxon>Pseudomonadati</taxon>
        <taxon>Pseudomonadota</taxon>
        <taxon>Gammaproteobacteria</taxon>
        <taxon>Oceanospirillales</taxon>
        <taxon>Halomonadaceae</taxon>
        <taxon>Modicisalibacter</taxon>
    </lineage>
</organism>
<comment type="caution">
    <text evidence="3">The sequence shown here is derived from an EMBL/GenBank/DDBJ whole genome shotgun (WGS) entry which is preliminary data.</text>
</comment>
<dbReference type="InterPro" id="IPR011992">
    <property type="entry name" value="EF-hand-dom_pair"/>
</dbReference>
<dbReference type="PROSITE" id="PS00018">
    <property type="entry name" value="EF_HAND_1"/>
    <property type="match status" value="2"/>
</dbReference>
<dbReference type="AlphaFoldDB" id="A0A4R8FWW6"/>
<gene>
    <name evidence="3" type="ORF">DFO67_109102</name>
</gene>
<evidence type="ECO:0000259" key="2">
    <source>
        <dbReference type="PROSITE" id="PS50222"/>
    </source>
</evidence>
<dbReference type="EMBL" id="SOEC01000009">
    <property type="protein sequence ID" value="TDX28719.1"/>
    <property type="molecule type" value="Genomic_DNA"/>
</dbReference>
<dbReference type="GO" id="GO:0005509">
    <property type="term" value="F:calcium ion binding"/>
    <property type="evidence" value="ECO:0007669"/>
    <property type="project" value="InterPro"/>
</dbReference>
<evidence type="ECO:0000256" key="1">
    <source>
        <dbReference type="SAM" id="MobiDB-lite"/>
    </source>
</evidence>
<dbReference type="SUPFAM" id="SSF47473">
    <property type="entry name" value="EF-hand"/>
    <property type="match status" value="1"/>
</dbReference>
<feature type="domain" description="EF-hand" evidence="2">
    <location>
        <begin position="56"/>
        <end position="82"/>
    </location>
</feature>
<protein>
    <recommendedName>
        <fullName evidence="2">EF-hand domain-containing protein</fullName>
    </recommendedName>
</protein>